<dbReference type="GO" id="GO:0005634">
    <property type="term" value="C:nucleus"/>
    <property type="evidence" value="ECO:0007669"/>
    <property type="project" value="UniProtKB-SubCell"/>
</dbReference>
<dbReference type="Pfam" id="PF03931">
    <property type="entry name" value="Skp1_POZ"/>
    <property type="match status" value="1"/>
</dbReference>
<reference evidence="6 7" key="1">
    <citation type="journal article" date="2012" name="New Phytol.">
        <title>Insight into trade-off between wood decay and parasitism from the genome of a fungal forest pathogen.</title>
        <authorList>
            <person name="Olson A."/>
            <person name="Aerts A."/>
            <person name="Asiegbu F."/>
            <person name="Belbahri L."/>
            <person name="Bouzid O."/>
            <person name="Broberg A."/>
            <person name="Canback B."/>
            <person name="Coutinho P.M."/>
            <person name="Cullen D."/>
            <person name="Dalman K."/>
            <person name="Deflorio G."/>
            <person name="van Diepen L.T."/>
            <person name="Dunand C."/>
            <person name="Duplessis S."/>
            <person name="Durling M."/>
            <person name="Gonthier P."/>
            <person name="Grimwood J."/>
            <person name="Fossdal C.G."/>
            <person name="Hansson D."/>
            <person name="Henrissat B."/>
            <person name="Hietala A."/>
            <person name="Himmelstrand K."/>
            <person name="Hoffmeister D."/>
            <person name="Hogberg N."/>
            <person name="James T.Y."/>
            <person name="Karlsson M."/>
            <person name="Kohler A."/>
            <person name="Kues U."/>
            <person name="Lee Y.H."/>
            <person name="Lin Y.C."/>
            <person name="Lind M."/>
            <person name="Lindquist E."/>
            <person name="Lombard V."/>
            <person name="Lucas S."/>
            <person name="Lunden K."/>
            <person name="Morin E."/>
            <person name="Murat C."/>
            <person name="Park J."/>
            <person name="Raffaello T."/>
            <person name="Rouze P."/>
            <person name="Salamov A."/>
            <person name="Schmutz J."/>
            <person name="Solheim H."/>
            <person name="Stahlberg J."/>
            <person name="Velez H."/>
            <person name="de Vries R.P."/>
            <person name="Wiebenga A."/>
            <person name="Woodward S."/>
            <person name="Yakovlev I."/>
            <person name="Garbelotto M."/>
            <person name="Martin F."/>
            <person name="Grigoriev I.V."/>
            <person name="Stenlid J."/>
        </authorList>
    </citation>
    <scope>NUCLEOTIDE SEQUENCE [LARGE SCALE GENOMIC DNA]</scope>
    <source>
        <strain evidence="6 7">TC 32-1</strain>
    </source>
</reference>
<keyword evidence="7" id="KW-1185">Reference proteome</keyword>
<evidence type="ECO:0000259" key="5">
    <source>
        <dbReference type="Pfam" id="PF03931"/>
    </source>
</evidence>
<dbReference type="FunCoup" id="W4JQG4">
    <property type="interactions" value="327"/>
</dbReference>
<dbReference type="OrthoDB" id="249087at2759"/>
<dbReference type="InterPro" id="IPR039948">
    <property type="entry name" value="ELC1"/>
</dbReference>
<evidence type="ECO:0000256" key="1">
    <source>
        <dbReference type="ARBA" id="ARBA00004123"/>
    </source>
</evidence>
<dbReference type="PANTHER" id="PTHR20648">
    <property type="entry name" value="ELONGIN-C"/>
    <property type="match status" value="1"/>
</dbReference>
<feature type="non-terminal residue" evidence="6">
    <location>
        <position position="1"/>
    </location>
</feature>
<dbReference type="EMBL" id="KI925466">
    <property type="protein sequence ID" value="ETW75315.1"/>
    <property type="molecule type" value="Genomic_DNA"/>
</dbReference>
<evidence type="ECO:0000256" key="4">
    <source>
        <dbReference type="ARBA" id="ARBA00023242"/>
    </source>
</evidence>
<dbReference type="SUPFAM" id="SSF54695">
    <property type="entry name" value="POZ domain"/>
    <property type="match status" value="1"/>
</dbReference>
<keyword evidence="4" id="KW-0539">Nucleus</keyword>
<dbReference type="GeneID" id="20669042"/>
<evidence type="ECO:0000256" key="2">
    <source>
        <dbReference type="ARBA" id="ARBA00009993"/>
    </source>
</evidence>
<dbReference type="GO" id="GO:0006511">
    <property type="term" value="P:ubiquitin-dependent protein catabolic process"/>
    <property type="evidence" value="ECO:0007669"/>
    <property type="project" value="InterPro"/>
</dbReference>
<feature type="domain" description="SKP1 component POZ" evidence="5">
    <location>
        <begin position="3"/>
        <end position="62"/>
    </location>
</feature>
<comment type="subcellular location">
    <subcellularLocation>
        <location evidence="1">Nucleus</location>
    </subcellularLocation>
</comment>
<evidence type="ECO:0000313" key="6">
    <source>
        <dbReference type="EMBL" id="ETW75315.1"/>
    </source>
</evidence>
<dbReference type="KEGG" id="hir:HETIRDRAFT_244312"/>
<dbReference type="RefSeq" id="XP_009552746.1">
    <property type="nucleotide sequence ID" value="XM_009554451.1"/>
</dbReference>
<sequence length="93" mass="10576">EWVRIVSSDGYSCVVSRAAAMRSGTLKNMLDTEANFSEAERQTCHLQERGIVVEKVVEYLLYKTTYENTPAKVDIPDFFERIQPEIALEVCVS</sequence>
<dbReference type="FunFam" id="3.30.710.10:FF:000035">
    <property type="entry name" value="Elongin C transcription elongation factor"/>
    <property type="match status" value="1"/>
</dbReference>
<dbReference type="SMART" id="SM00512">
    <property type="entry name" value="Skp1"/>
    <property type="match status" value="1"/>
</dbReference>
<dbReference type="AlphaFoldDB" id="W4JQG4"/>
<organism evidence="6 7">
    <name type="scientific">Heterobasidion irregulare (strain TC 32-1)</name>
    <dbReference type="NCBI Taxonomy" id="747525"/>
    <lineage>
        <taxon>Eukaryota</taxon>
        <taxon>Fungi</taxon>
        <taxon>Dikarya</taxon>
        <taxon>Basidiomycota</taxon>
        <taxon>Agaricomycotina</taxon>
        <taxon>Agaricomycetes</taxon>
        <taxon>Russulales</taxon>
        <taxon>Bondarzewiaceae</taxon>
        <taxon>Heterobasidion</taxon>
        <taxon>Heterobasidion annosum species complex</taxon>
    </lineage>
</organism>
<dbReference type="HOGENOM" id="CLU_130038_2_1_1"/>
<dbReference type="InterPro" id="IPR001232">
    <property type="entry name" value="SKP1-like"/>
</dbReference>
<accession>W4JQG4</accession>
<dbReference type="STRING" id="747525.W4JQG4"/>
<comment type="similarity">
    <text evidence="2">Belongs to the SKP1 family.</text>
</comment>
<evidence type="ECO:0000313" key="7">
    <source>
        <dbReference type="Proteomes" id="UP000030671"/>
    </source>
</evidence>
<dbReference type="eggNOG" id="KOG3473">
    <property type="taxonomic scope" value="Eukaryota"/>
</dbReference>
<dbReference type="InParanoid" id="W4JQG4"/>
<evidence type="ECO:0000256" key="3">
    <source>
        <dbReference type="ARBA" id="ARBA00021347"/>
    </source>
</evidence>
<dbReference type="Gene3D" id="3.30.710.10">
    <property type="entry name" value="Potassium Channel Kv1.1, Chain A"/>
    <property type="match status" value="1"/>
</dbReference>
<proteinExistence type="inferred from homology"/>
<gene>
    <name evidence="6" type="ORF">HETIRDRAFT_244312</name>
</gene>
<name>W4JQG4_HETIT</name>
<dbReference type="InterPro" id="IPR011333">
    <property type="entry name" value="SKP1/BTB/POZ_sf"/>
</dbReference>
<dbReference type="Proteomes" id="UP000030671">
    <property type="component" value="Unassembled WGS sequence"/>
</dbReference>
<protein>
    <recommendedName>
        <fullName evidence="3">Elongin-C</fullName>
    </recommendedName>
</protein>
<feature type="non-terminal residue" evidence="6">
    <location>
        <position position="93"/>
    </location>
</feature>
<dbReference type="InterPro" id="IPR016073">
    <property type="entry name" value="Skp1_comp_POZ"/>
</dbReference>